<gene>
    <name evidence="1" type="ORF">DERYTH_LOCUS2972</name>
</gene>
<evidence type="ECO:0000313" key="1">
    <source>
        <dbReference type="EMBL" id="CAG8502472.1"/>
    </source>
</evidence>
<comment type="caution">
    <text evidence="1">The sequence shown here is derived from an EMBL/GenBank/DDBJ whole genome shotgun (WGS) entry which is preliminary data.</text>
</comment>
<dbReference type="Proteomes" id="UP000789405">
    <property type="component" value="Unassembled WGS sequence"/>
</dbReference>
<sequence>MPPQLIFKELIIKPRLCHLLLGWCIDDNFSIHLLQDYKQDKDKIESSRFISTDLETNELFESIMHAYSSYFSIDQSLLKTKIKYYQNVSFSIIKSNGDNQYVKFRVGKVVETTLFDNR</sequence>
<evidence type="ECO:0000313" key="2">
    <source>
        <dbReference type="Proteomes" id="UP000789405"/>
    </source>
</evidence>
<name>A0A9N8ZP52_9GLOM</name>
<keyword evidence="2" id="KW-1185">Reference proteome</keyword>
<organism evidence="1 2">
    <name type="scientific">Dentiscutata erythropus</name>
    <dbReference type="NCBI Taxonomy" id="1348616"/>
    <lineage>
        <taxon>Eukaryota</taxon>
        <taxon>Fungi</taxon>
        <taxon>Fungi incertae sedis</taxon>
        <taxon>Mucoromycota</taxon>
        <taxon>Glomeromycotina</taxon>
        <taxon>Glomeromycetes</taxon>
        <taxon>Diversisporales</taxon>
        <taxon>Gigasporaceae</taxon>
        <taxon>Dentiscutata</taxon>
    </lineage>
</organism>
<dbReference type="AlphaFoldDB" id="A0A9N8ZP52"/>
<proteinExistence type="predicted"/>
<accession>A0A9N8ZP52</accession>
<dbReference type="OrthoDB" id="2436381at2759"/>
<dbReference type="EMBL" id="CAJVPY010000994">
    <property type="protein sequence ID" value="CAG8502472.1"/>
    <property type="molecule type" value="Genomic_DNA"/>
</dbReference>
<protein>
    <submittedName>
        <fullName evidence="1">3095_t:CDS:1</fullName>
    </submittedName>
</protein>
<reference evidence="1" key="1">
    <citation type="submission" date="2021-06" db="EMBL/GenBank/DDBJ databases">
        <authorList>
            <person name="Kallberg Y."/>
            <person name="Tangrot J."/>
            <person name="Rosling A."/>
        </authorList>
    </citation>
    <scope>NUCLEOTIDE SEQUENCE</scope>
    <source>
        <strain evidence="1">MA453B</strain>
    </source>
</reference>